<name>A0A6S6TSQ3_9BACT</name>
<dbReference type="Gene3D" id="2.30.30.40">
    <property type="entry name" value="SH3 Domains"/>
    <property type="match status" value="1"/>
</dbReference>
<reference evidence="3" key="1">
    <citation type="submission" date="2020-01" db="EMBL/GenBank/DDBJ databases">
        <authorList>
            <person name="Meier V. D."/>
            <person name="Meier V D."/>
        </authorList>
    </citation>
    <scope>NUCLEOTIDE SEQUENCE</scope>
    <source>
        <strain evidence="3">HLG_WM_MAG_06</strain>
    </source>
</reference>
<feature type="domain" description="SH3b" evidence="2">
    <location>
        <begin position="36"/>
        <end position="94"/>
    </location>
</feature>
<dbReference type="AlphaFoldDB" id="A0A6S6TSQ3"/>
<accession>A0A6S6TSQ3</accession>
<feature type="chain" id="PRO_5027685527" description="SH3b domain-containing protein" evidence="1">
    <location>
        <begin position="21"/>
        <end position="351"/>
    </location>
</feature>
<sequence>MWKFKKIVLLLSLMTSASFAEVQPLFYETYNFEKDDVLNIREQPNYKAKKIGELGLHYDVDILECRNIKTSKWCKIESIYATEPQGWVNAKFLQPKQHQEGYVTVKGKKSTCDYVIKCEEEKHNTLCLVVTGFGDDMNNLTLQTKWFNRKNLKPASRFTAMYDEPEADGYCNADKYIYQYQSDQKIKELSKTFTSPAFTIVGQLMNTLRHKDEKAIQKIIHPKSGLRLSALSYFDKKSSQHFSQKTFLENYNSRNKLFWGHTEAKGDVIQKDLYAYLEELPSDVPHISKVIVLNDLKNYPKNHNQTVKAYEIYWTLDEEHKEYAYQGLVVILEQYENQWYLVGITKDYWTP</sequence>
<evidence type="ECO:0000313" key="3">
    <source>
        <dbReference type="EMBL" id="CAA6822345.1"/>
    </source>
</evidence>
<gene>
    <name evidence="3" type="ORF">HELGO_WM9250</name>
</gene>
<proteinExistence type="predicted"/>
<dbReference type="EMBL" id="CACVAP010000102">
    <property type="protein sequence ID" value="CAA6822345.1"/>
    <property type="molecule type" value="Genomic_DNA"/>
</dbReference>
<evidence type="ECO:0000259" key="2">
    <source>
        <dbReference type="Pfam" id="PF08239"/>
    </source>
</evidence>
<dbReference type="InterPro" id="IPR003646">
    <property type="entry name" value="SH3-like_bac-type"/>
</dbReference>
<organism evidence="3">
    <name type="scientific">uncultured Sulfurovum sp</name>
    <dbReference type="NCBI Taxonomy" id="269237"/>
    <lineage>
        <taxon>Bacteria</taxon>
        <taxon>Pseudomonadati</taxon>
        <taxon>Campylobacterota</taxon>
        <taxon>Epsilonproteobacteria</taxon>
        <taxon>Campylobacterales</taxon>
        <taxon>Sulfurovaceae</taxon>
        <taxon>Sulfurovum</taxon>
        <taxon>environmental samples</taxon>
    </lineage>
</organism>
<keyword evidence="1" id="KW-0732">Signal</keyword>
<dbReference type="Pfam" id="PF08239">
    <property type="entry name" value="SH3_3"/>
    <property type="match status" value="1"/>
</dbReference>
<protein>
    <recommendedName>
        <fullName evidence="2">SH3b domain-containing protein</fullName>
    </recommendedName>
</protein>
<feature type="signal peptide" evidence="1">
    <location>
        <begin position="1"/>
        <end position="20"/>
    </location>
</feature>
<evidence type="ECO:0000256" key="1">
    <source>
        <dbReference type="SAM" id="SignalP"/>
    </source>
</evidence>